<evidence type="ECO:0000313" key="1">
    <source>
        <dbReference type="EMBL" id="BCX80597.1"/>
    </source>
</evidence>
<sequence>MSLIVTIEDVRLAGLCIPGARLWCKQHGIDWHRFLKEGVEAARLIETRDAMAVRAVETARRRRDGR</sequence>
<keyword evidence="2" id="KW-1185">Reference proteome</keyword>
<evidence type="ECO:0000313" key="2">
    <source>
        <dbReference type="Proteomes" id="UP001321825"/>
    </source>
</evidence>
<dbReference type="KEGG" id="mcau:MIT9_P0171"/>
<accession>A0AAU9BXA0</accession>
<dbReference type="EMBL" id="AP024714">
    <property type="protein sequence ID" value="BCX80597.1"/>
    <property type="molecule type" value="Genomic_DNA"/>
</dbReference>
<proteinExistence type="predicted"/>
<dbReference type="Proteomes" id="UP001321825">
    <property type="component" value="Chromosome"/>
</dbReference>
<organism evidence="1 2">
    <name type="scientific">Methylomarinovum caldicuralii</name>
    <dbReference type="NCBI Taxonomy" id="438856"/>
    <lineage>
        <taxon>Bacteria</taxon>
        <taxon>Pseudomonadati</taxon>
        <taxon>Pseudomonadota</taxon>
        <taxon>Gammaproteobacteria</taxon>
        <taxon>Methylococcales</taxon>
        <taxon>Methylothermaceae</taxon>
        <taxon>Methylomarinovum</taxon>
    </lineage>
</organism>
<gene>
    <name evidence="1" type="ORF">MIT9_P0171</name>
</gene>
<reference evidence="2" key="1">
    <citation type="journal article" date="2024" name="Int. J. Syst. Evol. Microbiol.">
        <title>Methylomarinovum tepidoasis sp. nov., a moderately thermophilic methanotroph of the family Methylothermaceae isolated from a deep-sea hydrothermal field.</title>
        <authorList>
            <person name="Hirayama H."/>
            <person name="Takaki Y."/>
            <person name="Abe M."/>
            <person name="Miyazaki M."/>
            <person name="Uematsu K."/>
            <person name="Matsui Y."/>
            <person name="Takai K."/>
        </authorList>
    </citation>
    <scope>NUCLEOTIDE SEQUENCE [LARGE SCALE GENOMIC DNA]</scope>
    <source>
        <strain evidence="2">IT-9</strain>
    </source>
</reference>
<dbReference type="RefSeq" id="WP_317705565.1">
    <property type="nucleotide sequence ID" value="NZ_AP024714.1"/>
</dbReference>
<protein>
    <submittedName>
        <fullName evidence="1">Uncharacterized protein</fullName>
    </submittedName>
</protein>
<name>A0AAU9BXA0_9GAMM</name>
<dbReference type="AlphaFoldDB" id="A0AAU9BXA0"/>